<dbReference type="GO" id="GO:0005886">
    <property type="term" value="C:plasma membrane"/>
    <property type="evidence" value="ECO:0007669"/>
    <property type="project" value="UniProtKB-SubCell"/>
</dbReference>
<dbReference type="InterPro" id="IPR036259">
    <property type="entry name" value="MFS_trans_sf"/>
</dbReference>
<feature type="region of interest" description="Disordered" evidence="6">
    <location>
        <begin position="44"/>
        <end position="67"/>
    </location>
</feature>
<dbReference type="GO" id="GO:0042910">
    <property type="term" value="F:xenobiotic transmembrane transporter activity"/>
    <property type="evidence" value="ECO:0007669"/>
    <property type="project" value="InterPro"/>
</dbReference>
<dbReference type="InterPro" id="IPR001958">
    <property type="entry name" value="Tet-R_TetA/multi-R_MdtG-like"/>
</dbReference>
<dbReference type="AlphaFoldDB" id="A0A0W0EA54"/>
<feature type="transmembrane region" description="Helical" evidence="7">
    <location>
        <begin position="271"/>
        <end position="292"/>
    </location>
</feature>
<gene>
    <name evidence="9" type="ORF">AO440_002150</name>
</gene>
<dbReference type="NCBIfam" id="TIGR00880">
    <property type="entry name" value="2_A_01_02"/>
    <property type="match status" value="1"/>
</dbReference>
<feature type="compositionally biased region" description="Low complexity" evidence="6">
    <location>
        <begin position="44"/>
        <end position="57"/>
    </location>
</feature>
<organism evidence="9 10">
    <name type="scientific">Candida glabrata</name>
    <name type="common">Yeast</name>
    <name type="synonym">Torulopsis glabrata</name>
    <dbReference type="NCBI Taxonomy" id="5478"/>
    <lineage>
        <taxon>Eukaryota</taxon>
        <taxon>Fungi</taxon>
        <taxon>Dikarya</taxon>
        <taxon>Ascomycota</taxon>
        <taxon>Saccharomycotina</taxon>
        <taxon>Saccharomycetes</taxon>
        <taxon>Saccharomycetales</taxon>
        <taxon>Saccharomycetaceae</taxon>
        <taxon>Nakaseomyces</taxon>
    </lineage>
</organism>
<dbReference type="Gene3D" id="1.20.1250.20">
    <property type="entry name" value="MFS general substrate transporter like domains"/>
    <property type="match status" value="1"/>
</dbReference>
<dbReference type="Pfam" id="PF07690">
    <property type="entry name" value="MFS_1"/>
    <property type="match status" value="1"/>
</dbReference>
<dbReference type="InterPro" id="IPR011701">
    <property type="entry name" value="MFS"/>
</dbReference>
<feature type="transmembrane region" description="Helical" evidence="7">
    <location>
        <begin position="452"/>
        <end position="481"/>
    </location>
</feature>
<dbReference type="PANTHER" id="PTHR23502">
    <property type="entry name" value="MAJOR FACILITATOR SUPERFAMILY"/>
    <property type="match status" value="1"/>
</dbReference>
<keyword evidence="3 7" id="KW-0812">Transmembrane</keyword>
<dbReference type="VEuPathDB" id="FungiDB:GVI51_H05885"/>
<evidence type="ECO:0000256" key="2">
    <source>
        <dbReference type="ARBA" id="ARBA00022475"/>
    </source>
</evidence>
<evidence type="ECO:0000256" key="5">
    <source>
        <dbReference type="ARBA" id="ARBA00023136"/>
    </source>
</evidence>
<dbReference type="InterPro" id="IPR020846">
    <property type="entry name" value="MFS_dom"/>
</dbReference>
<dbReference type="OMA" id="WFESFAI"/>
<dbReference type="PhylomeDB" id="A0A0W0EA54"/>
<dbReference type="VEuPathDB" id="FungiDB:CAGL0H06017g"/>
<keyword evidence="4 7" id="KW-1133">Transmembrane helix</keyword>
<feature type="domain" description="Major facilitator superfamily (MFS) profile" evidence="8">
    <location>
        <begin position="115"/>
        <end position="552"/>
    </location>
</feature>
<dbReference type="PANTHER" id="PTHR23502:SF23">
    <property type="entry name" value="FLUCONAZOLE RESISTANCE PROTEIN 1"/>
    <property type="match status" value="1"/>
</dbReference>
<proteinExistence type="predicted"/>
<keyword evidence="5 7" id="KW-0472">Membrane</keyword>
<evidence type="ECO:0000256" key="6">
    <source>
        <dbReference type="SAM" id="MobiDB-lite"/>
    </source>
</evidence>
<evidence type="ECO:0000256" key="7">
    <source>
        <dbReference type="SAM" id="Phobius"/>
    </source>
</evidence>
<dbReference type="GO" id="GO:0015244">
    <property type="term" value="F:fluconazole transmembrane transporter activity"/>
    <property type="evidence" value="ECO:0007669"/>
    <property type="project" value="TreeGrafter"/>
</dbReference>
<feature type="transmembrane region" description="Helical" evidence="7">
    <location>
        <begin position="145"/>
        <end position="169"/>
    </location>
</feature>
<dbReference type="EMBL" id="LLZZ01000173">
    <property type="protein sequence ID" value="KTA96350.1"/>
    <property type="molecule type" value="Genomic_DNA"/>
</dbReference>
<dbReference type="CDD" id="cd17323">
    <property type="entry name" value="MFS_Tpo1_MDR_like"/>
    <property type="match status" value="1"/>
</dbReference>
<protein>
    <submittedName>
        <fullName evidence="9">Fluconazole resistance protein 1</fullName>
    </submittedName>
</protein>
<dbReference type="GO" id="GO:1990961">
    <property type="term" value="P:xenobiotic detoxification by transmembrane export across the plasma membrane"/>
    <property type="evidence" value="ECO:0007669"/>
    <property type="project" value="TreeGrafter"/>
</dbReference>
<feature type="transmembrane region" description="Helical" evidence="7">
    <location>
        <begin position="181"/>
        <end position="202"/>
    </location>
</feature>
<comment type="subcellular location">
    <subcellularLocation>
        <location evidence="1">Cell membrane</location>
        <topology evidence="1">Multi-pass membrane protein</topology>
    </subcellularLocation>
</comment>
<feature type="transmembrane region" description="Helical" evidence="7">
    <location>
        <begin position="493"/>
        <end position="511"/>
    </location>
</feature>
<dbReference type="SUPFAM" id="SSF103473">
    <property type="entry name" value="MFS general substrate transporter"/>
    <property type="match status" value="1"/>
</dbReference>
<sequence>MNYLHNFKDTLFVDLLEVLNIVTIGEEHVNQLNLSGDASLSASSESSNMSFNSGSEENSQEKSVEDLEKQNCEINIHKNSDKEADTKKDPFLVTFNGEDDPLMPYNWSTNKKALIIIQTMLLTCVNYMGSSIYTPGQLEIQNEFHVGHVVGTLNLSLYVLGYGLGPIVFSPLTEISSIGRLPVYMITFFLFTMLQIGCALAPNFAGLVILRFITGVLCSPALSTGGATLGDIVSQNYLALVLGLWSIGAVAAPVLAPLLGASMVVAKDWRWIFWLLFFCCCATMLLLTFFFPETSSDTVLHRKAARIRKLTGDNRYYTEKEREEAQLPKKQFLIETLYRPFSMMITEPIVLAFDLYIALCYGAFYLFFEAFPIVFGGIYHFTLVEQGLAYFGFCVGCIFAYIILLVFSIKVAAKRFANNTFTPETTLILAMCIGWCIPLALFMFGWTAKVHWILPIISEVFFVLGCFNIFQASFSYLAICYPKYVASVFAGNGFARSSFAAAFPLFGQAMYNNLGTKNYPVAWGSSLVGFFTIGLWVIPFVLYKYGPSLRSMSKYNR</sequence>
<name>A0A0W0EA54_CANGB</name>
<feature type="transmembrane region" description="Helical" evidence="7">
    <location>
        <begin position="425"/>
        <end position="446"/>
    </location>
</feature>
<accession>A0A0W0EA54</accession>
<reference evidence="9 10" key="1">
    <citation type="submission" date="2015-10" db="EMBL/GenBank/DDBJ databases">
        <title>Draft genomes sequences of Candida glabrata isolates 1A, 1B, 2A, 2B, 3A and 3B.</title>
        <authorList>
            <person name="Haavelsrud O.E."/>
            <person name="Gaustad P."/>
        </authorList>
    </citation>
    <scope>NUCLEOTIDE SEQUENCE [LARGE SCALE GENOMIC DNA]</scope>
    <source>
        <strain evidence="9">910700640</strain>
    </source>
</reference>
<evidence type="ECO:0000313" key="9">
    <source>
        <dbReference type="EMBL" id="KTA96350.1"/>
    </source>
</evidence>
<evidence type="ECO:0000313" key="10">
    <source>
        <dbReference type="Proteomes" id="UP000054886"/>
    </source>
</evidence>
<feature type="transmembrane region" description="Helical" evidence="7">
    <location>
        <begin position="523"/>
        <end position="543"/>
    </location>
</feature>
<dbReference type="Proteomes" id="UP000054886">
    <property type="component" value="Unassembled WGS sequence"/>
</dbReference>
<feature type="transmembrane region" description="Helical" evidence="7">
    <location>
        <begin position="208"/>
        <end position="230"/>
    </location>
</feature>
<feature type="transmembrane region" description="Helical" evidence="7">
    <location>
        <begin position="113"/>
        <end position="133"/>
    </location>
</feature>
<keyword evidence="2" id="KW-1003">Cell membrane</keyword>
<comment type="caution">
    <text evidence="9">The sequence shown here is derived from an EMBL/GenBank/DDBJ whole genome shotgun (WGS) entry which is preliminary data.</text>
</comment>
<dbReference type="VEuPathDB" id="FungiDB:GWK60_H05951"/>
<feature type="transmembrane region" description="Helical" evidence="7">
    <location>
        <begin position="388"/>
        <end position="413"/>
    </location>
</feature>
<feature type="transmembrane region" description="Helical" evidence="7">
    <location>
        <begin position="237"/>
        <end position="259"/>
    </location>
</feature>
<dbReference type="FunFam" id="1.20.1250.20:FF:000011">
    <property type="entry name" value="MFS multidrug transporter, putative"/>
    <property type="match status" value="1"/>
</dbReference>
<evidence type="ECO:0000256" key="3">
    <source>
        <dbReference type="ARBA" id="ARBA00022692"/>
    </source>
</evidence>
<dbReference type="PROSITE" id="PS50850">
    <property type="entry name" value="MFS"/>
    <property type="match status" value="1"/>
</dbReference>
<feature type="transmembrane region" description="Helical" evidence="7">
    <location>
        <begin position="349"/>
        <end position="368"/>
    </location>
</feature>
<evidence type="ECO:0000256" key="4">
    <source>
        <dbReference type="ARBA" id="ARBA00022989"/>
    </source>
</evidence>
<dbReference type="VEuPathDB" id="FungiDB:B1J91_H06017g"/>
<evidence type="ECO:0000259" key="8">
    <source>
        <dbReference type="PROSITE" id="PS50850"/>
    </source>
</evidence>
<evidence type="ECO:0000256" key="1">
    <source>
        <dbReference type="ARBA" id="ARBA00004651"/>
    </source>
</evidence>